<dbReference type="AlphaFoldDB" id="C0E3M0"/>
<comment type="caution">
    <text evidence="1">The sequence shown here is derived from an EMBL/GenBank/DDBJ whole genome shotgun (WGS) entry which is preliminary data.</text>
</comment>
<evidence type="ECO:0000313" key="1">
    <source>
        <dbReference type="EMBL" id="EEG26763.1"/>
    </source>
</evidence>
<protein>
    <submittedName>
        <fullName evidence="1">Uncharacterized protein</fullName>
    </submittedName>
</protein>
<gene>
    <name evidence="1" type="ORF">CORMATOL_01584</name>
</gene>
<dbReference type="HOGENOM" id="CLU_3288179_0_0_11"/>
<accession>C0E3M0</accession>
<sequence length="40" mass="5010">MKNRWIYTLWQKKSFPTTKMTGSMREKYTQMRWIIITDLP</sequence>
<dbReference type="EMBL" id="ACEB01000022">
    <property type="protein sequence ID" value="EEG26763.1"/>
    <property type="molecule type" value="Genomic_DNA"/>
</dbReference>
<dbReference type="Proteomes" id="UP000006247">
    <property type="component" value="Unassembled WGS sequence"/>
</dbReference>
<evidence type="ECO:0000313" key="2">
    <source>
        <dbReference type="Proteomes" id="UP000006247"/>
    </source>
</evidence>
<proteinExistence type="predicted"/>
<organism evidence="1 2">
    <name type="scientific">Corynebacterium matruchotii ATCC 33806</name>
    <dbReference type="NCBI Taxonomy" id="566549"/>
    <lineage>
        <taxon>Bacteria</taxon>
        <taxon>Bacillati</taxon>
        <taxon>Actinomycetota</taxon>
        <taxon>Actinomycetes</taxon>
        <taxon>Mycobacteriales</taxon>
        <taxon>Corynebacteriaceae</taxon>
        <taxon>Corynebacterium</taxon>
    </lineage>
</organism>
<reference evidence="1 2" key="1">
    <citation type="submission" date="2009-01" db="EMBL/GenBank/DDBJ databases">
        <authorList>
            <person name="Fulton L."/>
            <person name="Clifton S."/>
            <person name="Chinwalla A.T."/>
            <person name="Mitreva M."/>
            <person name="Sodergren E."/>
            <person name="Weinstock G."/>
            <person name="Clifton S."/>
            <person name="Dooling D.J."/>
            <person name="Fulton B."/>
            <person name="Minx P."/>
            <person name="Pepin K.H."/>
            <person name="Johnson M."/>
            <person name="Bhonagiri V."/>
            <person name="Nash W.E."/>
            <person name="Mardis E.R."/>
            <person name="Wilson R.K."/>
        </authorList>
    </citation>
    <scope>NUCLEOTIDE SEQUENCE [LARGE SCALE GENOMIC DNA]</scope>
    <source>
        <strain evidence="1 2">ATCC 33806</strain>
    </source>
</reference>
<name>C0E3M0_9CORY</name>